<reference evidence="1" key="1">
    <citation type="journal article" date="2021" name="Proc. Natl. Acad. Sci. U.S.A.">
        <title>A Catalog of Tens of Thousands of Viruses from Human Metagenomes Reveals Hidden Associations with Chronic Diseases.</title>
        <authorList>
            <person name="Tisza M.J."/>
            <person name="Buck C.B."/>
        </authorList>
    </citation>
    <scope>NUCLEOTIDE SEQUENCE</scope>
    <source>
        <strain evidence="1">CtUi914</strain>
    </source>
</reference>
<name>A0A8S5TXH7_9CAUD</name>
<accession>A0A8S5TXH7</accession>
<dbReference type="EMBL" id="BK015954">
    <property type="protein sequence ID" value="DAF86871.1"/>
    <property type="molecule type" value="Genomic_DNA"/>
</dbReference>
<organism evidence="1">
    <name type="scientific">Siphoviridae sp. ctUi914</name>
    <dbReference type="NCBI Taxonomy" id="2825529"/>
    <lineage>
        <taxon>Viruses</taxon>
        <taxon>Duplodnaviria</taxon>
        <taxon>Heunggongvirae</taxon>
        <taxon>Uroviricota</taxon>
        <taxon>Caudoviricetes</taxon>
    </lineage>
</organism>
<proteinExistence type="predicted"/>
<evidence type="ECO:0000313" key="1">
    <source>
        <dbReference type="EMBL" id="DAF86871.1"/>
    </source>
</evidence>
<sequence>MRPQKSVKNLEKSRKNDLLLCRFRVIYTLPQGETTLRRTRQ</sequence>
<protein>
    <submittedName>
        <fullName evidence="1">Uncharacterized protein</fullName>
    </submittedName>
</protein>